<reference evidence="2" key="1">
    <citation type="submission" date="2007-07" db="EMBL/GenBank/DDBJ databases">
        <title>PCAP assembly of the Caenorhabditis remanei genome.</title>
        <authorList>
            <consortium name="The Caenorhabditis remanei Sequencing Consortium"/>
            <person name="Wilson R.K."/>
        </authorList>
    </citation>
    <scope>NUCLEOTIDE SEQUENCE [LARGE SCALE GENOMIC DNA]</scope>
    <source>
        <strain evidence="2">PB4641</strain>
    </source>
</reference>
<feature type="signal peptide" evidence="1">
    <location>
        <begin position="1"/>
        <end position="15"/>
    </location>
</feature>
<dbReference type="Proteomes" id="UP000008281">
    <property type="component" value="Unassembled WGS sequence"/>
</dbReference>
<dbReference type="FunCoup" id="E3N5I5">
    <property type="interactions" value="1081"/>
</dbReference>
<dbReference type="InParanoid" id="E3N5I5"/>
<gene>
    <name evidence="2" type="ORF">CRE_27817</name>
</gene>
<sequence>MNYLLFFLLVTVTICQDEYGCEDDCECSDILDFFWMDRESILYTEEAGCVRNITCVNTGQTFVQFFYNESEIARPVDSNKDYGHAMSLNPEALTSDINIFEFFGMVCENKEWYITKYPRGILYQIATGEEIVIGANGVFDGKKSKIHDYWWLIV</sequence>
<dbReference type="OrthoDB" id="5895862at2759"/>
<feature type="chain" id="PRO_5012316558" evidence="1">
    <location>
        <begin position="16"/>
        <end position="154"/>
    </location>
</feature>
<protein>
    <submittedName>
        <fullName evidence="2">Uncharacterized protein</fullName>
    </submittedName>
</protein>
<dbReference type="OMA" id="CENKEWY"/>
<organism evidence="3">
    <name type="scientific">Caenorhabditis remanei</name>
    <name type="common">Caenorhabditis vulgaris</name>
    <dbReference type="NCBI Taxonomy" id="31234"/>
    <lineage>
        <taxon>Eukaryota</taxon>
        <taxon>Metazoa</taxon>
        <taxon>Ecdysozoa</taxon>
        <taxon>Nematoda</taxon>
        <taxon>Chromadorea</taxon>
        <taxon>Rhabditida</taxon>
        <taxon>Rhabditina</taxon>
        <taxon>Rhabditomorpha</taxon>
        <taxon>Rhabditoidea</taxon>
        <taxon>Rhabditidae</taxon>
        <taxon>Peloderinae</taxon>
        <taxon>Caenorhabditis</taxon>
    </lineage>
</organism>
<name>E3N5I5_CAERE</name>
<dbReference type="EMBL" id="DS268532">
    <property type="protein sequence ID" value="EFO87202.1"/>
    <property type="molecule type" value="Genomic_DNA"/>
</dbReference>
<dbReference type="Pfam" id="PF02343">
    <property type="entry name" value="TRA-1_regulated"/>
    <property type="match status" value="1"/>
</dbReference>
<dbReference type="AlphaFoldDB" id="E3N5I5"/>
<keyword evidence="3" id="KW-1185">Reference proteome</keyword>
<dbReference type="eggNOG" id="ENOG502TJYV">
    <property type="taxonomic scope" value="Eukaryota"/>
</dbReference>
<dbReference type="HOGENOM" id="CLU_105165_2_0_1"/>
<evidence type="ECO:0000256" key="1">
    <source>
        <dbReference type="SAM" id="SignalP"/>
    </source>
</evidence>
<evidence type="ECO:0000313" key="2">
    <source>
        <dbReference type="EMBL" id="EFO87202.1"/>
    </source>
</evidence>
<dbReference type="InterPro" id="IPR003326">
    <property type="entry name" value="TRA-1_regulated"/>
</dbReference>
<proteinExistence type="predicted"/>
<evidence type="ECO:0000313" key="3">
    <source>
        <dbReference type="Proteomes" id="UP000008281"/>
    </source>
</evidence>
<accession>E3N5I5</accession>
<keyword evidence="1" id="KW-0732">Signal</keyword>